<feature type="region of interest" description="Disordered" evidence="1">
    <location>
        <begin position="1"/>
        <end position="33"/>
    </location>
</feature>
<dbReference type="Gene3D" id="3.30.60.20">
    <property type="match status" value="1"/>
</dbReference>
<keyword evidence="3" id="KW-1185">Reference proteome</keyword>
<comment type="caution">
    <text evidence="2">The sequence shown here is derived from an EMBL/GenBank/DDBJ whole genome shotgun (WGS) entry which is preliminary data.</text>
</comment>
<accession>A0A6V7HAU3</accession>
<name>A0A6V7HAU3_9HYME</name>
<gene>
    <name evidence="2" type="ORF">MHI_LOCUS726393</name>
</gene>
<evidence type="ECO:0000256" key="1">
    <source>
        <dbReference type="SAM" id="MobiDB-lite"/>
    </source>
</evidence>
<organism evidence="2 3">
    <name type="scientific">Heterotrigona itama</name>
    <dbReference type="NCBI Taxonomy" id="395501"/>
    <lineage>
        <taxon>Eukaryota</taxon>
        <taxon>Metazoa</taxon>
        <taxon>Ecdysozoa</taxon>
        <taxon>Arthropoda</taxon>
        <taxon>Hexapoda</taxon>
        <taxon>Insecta</taxon>
        <taxon>Pterygota</taxon>
        <taxon>Neoptera</taxon>
        <taxon>Endopterygota</taxon>
        <taxon>Hymenoptera</taxon>
        <taxon>Apocrita</taxon>
        <taxon>Aculeata</taxon>
        <taxon>Apoidea</taxon>
        <taxon>Anthophila</taxon>
        <taxon>Apidae</taxon>
        <taxon>Heterotrigona</taxon>
    </lineage>
</organism>
<dbReference type="OrthoDB" id="63267at2759"/>
<protein>
    <recommendedName>
        <fullName evidence="4">Phorbol-ester/DAG-type domain-containing protein</fullName>
    </recommendedName>
</protein>
<dbReference type="EMBL" id="CAJDYZ010010013">
    <property type="protein sequence ID" value="CAD1477445.1"/>
    <property type="molecule type" value="Genomic_DNA"/>
</dbReference>
<dbReference type="AlphaFoldDB" id="A0A6V7HAU3"/>
<reference evidence="2" key="1">
    <citation type="submission" date="2020-07" db="EMBL/GenBank/DDBJ databases">
        <authorList>
            <person name="Nazaruddin N."/>
        </authorList>
    </citation>
    <scope>NUCLEOTIDE SEQUENCE</scope>
</reference>
<dbReference type="Proteomes" id="UP000752696">
    <property type="component" value="Unassembled WGS sequence"/>
</dbReference>
<evidence type="ECO:0008006" key="4">
    <source>
        <dbReference type="Google" id="ProtNLM"/>
    </source>
</evidence>
<evidence type="ECO:0000313" key="2">
    <source>
        <dbReference type="EMBL" id="CAD1477445.1"/>
    </source>
</evidence>
<dbReference type="SUPFAM" id="SSF57889">
    <property type="entry name" value="Cysteine-rich domain"/>
    <property type="match status" value="1"/>
</dbReference>
<dbReference type="InterPro" id="IPR046349">
    <property type="entry name" value="C1-like_sf"/>
</dbReference>
<evidence type="ECO:0000313" key="3">
    <source>
        <dbReference type="Proteomes" id="UP000752696"/>
    </source>
</evidence>
<feature type="non-terminal residue" evidence="2">
    <location>
        <position position="130"/>
    </location>
</feature>
<proteinExistence type="predicted"/>
<sequence>MMFTGGAHAKRRNAGGGSSRRTSADRRSPQAARVAADGYTYRTRIPILNPTDLPPTTSTGRTYVYKTRVPLRDIAVAVVSPPLEKHNVGGAITKRRGAVKHNKVHVVRGHRLVAKFFRQPTFCAFCKDFL</sequence>